<reference evidence="1 2" key="1">
    <citation type="submission" date="2014-07" db="EMBL/GenBank/DDBJ databases">
        <title>Draft genome sequence of Thalassospira profundimaris S25-3-2.</title>
        <authorList>
            <person name="Lai Q."/>
            <person name="Shao Z."/>
        </authorList>
    </citation>
    <scope>NUCLEOTIDE SEQUENCE [LARGE SCALE GENOMIC DNA]</scope>
    <source>
        <strain evidence="1 2">S25-3-2</strain>
    </source>
</reference>
<evidence type="ECO:0000313" key="2">
    <source>
        <dbReference type="Proteomes" id="UP000252517"/>
    </source>
</evidence>
<dbReference type="OrthoDB" id="7363418at2"/>
<protein>
    <submittedName>
        <fullName evidence="1">Uncharacterized protein</fullName>
    </submittedName>
</protein>
<dbReference type="Proteomes" id="UP000252517">
    <property type="component" value="Unassembled WGS sequence"/>
</dbReference>
<name>A0A367WTJ2_9PROT</name>
<gene>
    <name evidence="1" type="ORF">TH25_19175</name>
</gene>
<dbReference type="EMBL" id="JPWH01000019">
    <property type="protein sequence ID" value="RCK44785.1"/>
    <property type="molecule type" value="Genomic_DNA"/>
</dbReference>
<accession>A0A367WTJ2</accession>
<dbReference type="InterPro" id="IPR010982">
    <property type="entry name" value="Lambda_DNA-bd_dom_sf"/>
</dbReference>
<comment type="caution">
    <text evidence="1">The sequence shown here is derived from an EMBL/GenBank/DDBJ whole genome shotgun (WGS) entry which is preliminary data.</text>
</comment>
<dbReference type="RefSeq" id="WP_114089778.1">
    <property type="nucleotide sequence ID" value="NZ_JPWH01000019.1"/>
</dbReference>
<dbReference type="AlphaFoldDB" id="A0A367WTJ2"/>
<evidence type="ECO:0000313" key="1">
    <source>
        <dbReference type="EMBL" id="RCK44785.1"/>
    </source>
</evidence>
<dbReference type="SUPFAM" id="SSF47413">
    <property type="entry name" value="lambda repressor-like DNA-binding domains"/>
    <property type="match status" value="1"/>
</dbReference>
<proteinExistence type="predicted"/>
<dbReference type="GO" id="GO:0003677">
    <property type="term" value="F:DNA binding"/>
    <property type="evidence" value="ECO:0007669"/>
    <property type="project" value="InterPro"/>
</dbReference>
<sequence>MAVANAIEQENFGEAHSAILRRYVGDGRRHDNGLRLQLSDLAEKTPFNPRTLKSWKNGATCPNLSDWRHLASALGPHYVNDVLRHAGFGNATPLQFSAATTINGNHAQFELAQRMASLSSAMLDGHIDRIERNQLIPEFEHLVSLLNLFV</sequence>
<organism evidence="1 2">
    <name type="scientific">Thalassospira profundimaris</name>
    <dbReference type="NCBI Taxonomy" id="502049"/>
    <lineage>
        <taxon>Bacteria</taxon>
        <taxon>Pseudomonadati</taxon>
        <taxon>Pseudomonadota</taxon>
        <taxon>Alphaproteobacteria</taxon>
        <taxon>Rhodospirillales</taxon>
        <taxon>Thalassospiraceae</taxon>
        <taxon>Thalassospira</taxon>
    </lineage>
</organism>